<reference evidence="2 3" key="1">
    <citation type="submission" date="2024-05" db="EMBL/GenBank/DDBJ databases">
        <title>A draft genome resource for the thread blight pathogen Marasmius tenuissimus strain MS-2.</title>
        <authorList>
            <person name="Yulfo-Soto G.E."/>
            <person name="Baruah I.K."/>
            <person name="Amoako-Attah I."/>
            <person name="Bukari Y."/>
            <person name="Meinhardt L.W."/>
            <person name="Bailey B.A."/>
            <person name="Cohen S.P."/>
        </authorList>
    </citation>
    <scope>NUCLEOTIDE SEQUENCE [LARGE SCALE GENOMIC DNA]</scope>
    <source>
        <strain evidence="2 3">MS-2</strain>
    </source>
</reference>
<feature type="compositionally biased region" description="Acidic residues" evidence="1">
    <location>
        <begin position="490"/>
        <end position="504"/>
    </location>
</feature>
<organism evidence="2 3">
    <name type="scientific">Marasmius tenuissimus</name>
    <dbReference type="NCBI Taxonomy" id="585030"/>
    <lineage>
        <taxon>Eukaryota</taxon>
        <taxon>Fungi</taxon>
        <taxon>Dikarya</taxon>
        <taxon>Basidiomycota</taxon>
        <taxon>Agaricomycotina</taxon>
        <taxon>Agaricomycetes</taxon>
        <taxon>Agaricomycetidae</taxon>
        <taxon>Agaricales</taxon>
        <taxon>Marasmiineae</taxon>
        <taxon>Marasmiaceae</taxon>
        <taxon>Marasmius</taxon>
    </lineage>
</organism>
<feature type="compositionally biased region" description="Acidic residues" evidence="1">
    <location>
        <begin position="474"/>
        <end position="483"/>
    </location>
</feature>
<feature type="compositionally biased region" description="Basic residues" evidence="1">
    <location>
        <begin position="385"/>
        <end position="394"/>
    </location>
</feature>
<comment type="caution">
    <text evidence="2">The sequence shown here is derived from an EMBL/GenBank/DDBJ whole genome shotgun (WGS) entry which is preliminary data.</text>
</comment>
<dbReference type="Proteomes" id="UP001437256">
    <property type="component" value="Unassembled WGS sequence"/>
</dbReference>
<feature type="region of interest" description="Disordered" evidence="1">
    <location>
        <begin position="466"/>
        <end position="504"/>
    </location>
</feature>
<name>A0ABR2ZP26_9AGAR</name>
<feature type="region of interest" description="Disordered" evidence="1">
    <location>
        <begin position="362"/>
        <end position="394"/>
    </location>
</feature>
<evidence type="ECO:0000256" key="1">
    <source>
        <dbReference type="SAM" id="MobiDB-lite"/>
    </source>
</evidence>
<evidence type="ECO:0000313" key="3">
    <source>
        <dbReference type="Proteomes" id="UP001437256"/>
    </source>
</evidence>
<protein>
    <submittedName>
        <fullName evidence="2">Uncharacterized protein</fullName>
    </submittedName>
</protein>
<gene>
    <name evidence="2" type="ORF">AAF712_010381</name>
</gene>
<evidence type="ECO:0000313" key="2">
    <source>
        <dbReference type="EMBL" id="KAL0062759.1"/>
    </source>
</evidence>
<dbReference type="EMBL" id="JBBXMP010000097">
    <property type="protein sequence ID" value="KAL0062759.1"/>
    <property type="molecule type" value="Genomic_DNA"/>
</dbReference>
<accession>A0ABR2ZP26</accession>
<keyword evidence="3" id="KW-1185">Reference proteome</keyword>
<sequence>MAKPTSGKLPRDRFFVTTRSVSHARFQEELAEIVEANLNAKARKLKNLSHLLVSDVSKFQDEDIRKLIGSEYEYGGDEWPREFRLEPISVPQPAETGLDHDQYFKDWFDTYIQKQRPGIESPFVFGTVPEAPRCYGTIWLRAMLVDPEEDDFLTPDLLLCVMHEQIGDEGYDMYDSAGAESWLYPCLIPAGKPDAKLSLWRYKPYERLAYKSMNPSPFAIVTIERGSGKEGLVKSILHGYIRMRWAYQLANKEEKAVVENLCILCLWVPEGWNGGNSHSWATVLCFRKSTREGQSPSMISINKRFRGLEGKVKLFQLITLVLHRNRGVLSDALQERFSDAAMKMEACLETSLRRFIVPTPKNLPSTSSGKKAVVNDYDDDDRQRQKSGGKAKSPRFIRTEPTFQFGDYKLSSTIPRISTAHPVLPFRCTIEGDKFTLSYCNTHIEVLSPWPAAIDLGEDGTIVIVPQKDKRNDDGEEDNDDEVNEHADYNDEEEEEEEEMQMQM</sequence>
<proteinExistence type="predicted"/>